<dbReference type="PANTHER" id="PTHR32432:SF3">
    <property type="entry name" value="ETHANOLAMINE UTILIZATION PROTEIN EUTJ"/>
    <property type="match status" value="1"/>
</dbReference>
<dbReference type="AlphaFoldDB" id="X1HUW6"/>
<evidence type="ECO:0008006" key="2">
    <source>
        <dbReference type="Google" id="ProtNLM"/>
    </source>
</evidence>
<dbReference type="InterPro" id="IPR050696">
    <property type="entry name" value="FtsA/MreB"/>
</dbReference>
<reference evidence="1" key="1">
    <citation type="journal article" date="2014" name="Front. Microbiol.">
        <title>High frequency of phylogenetically diverse reductive dehalogenase-homologous genes in deep subseafloor sedimentary metagenomes.</title>
        <authorList>
            <person name="Kawai M."/>
            <person name="Futagami T."/>
            <person name="Toyoda A."/>
            <person name="Takaki Y."/>
            <person name="Nishi S."/>
            <person name="Hori S."/>
            <person name="Arai W."/>
            <person name="Tsubouchi T."/>
            <person name="Morono Y."/>
            <person name="Uchiyama I."/>
            <person name="Ito T."/>
            <person name="Fujiyama A."/>
            <person name="Inagaki F."/>
            <person name="Takami H."/>
        </authorList>
    </citation>
    <scope>NUCLEOTIDE SEQUENCE</scope>
    <source>
        <strain evidence="1">Expedition CK06-06</strain>
    </source>
</reference>
<dbReference type="Pfam" id="PF11104">
    <property type="entry name" value="PilM_2"/>
    <property type="match status" value="1"/>
</dbReference>
<name>X1HUW6_9ZZZZ</name>
<sequence length="251" mass="28140">MPSAKTVWGIDVGQCALKAIRLRWRDNRLQAVGFDVIEHAKVLSQPDADEQQLIRHALKKFLGRNSIKGSTIVVSVPGQASFTRFIKLPPVERRKVPEIVRYEARQQIPFNLDDVVWDYQTLSPAGAGPREMEVGIFAMKREIVADYVADFLAMRVEPDIVQMAPVALYNFLMYDKQGGGGATILIDVGAENTNLVVADAERVWIRPVPIGGNNFTQALCKQFKLPFAKAENLKRHAAESKHARKVFQRCV</sequence>
<dbReference type="Gene3D" id="3.30.1490.300">
    <property type="match status" value="1"/>
</dbReference>
<protein>
    <recommendedName>
        <fullName evidence="2">SHS2 domain-containing protein</fullName>
    </recommendedName>
</protein>
<evidence type="ECO:0000313" key="1">
    <source>
        <dbReference type="EMBL" id="GAH49068.1"/>
    </source>
</evidence>
<dbReference type="InterPro" id="IPR005883">
    <property type="entry name" value="PilM"/>
</dbReference>
<gene>
    <name evidence="1" type="ORF">S03H2_35542</name>
</gene>
<feature type="non-terminal residue" evidence="1">
    <location>
        <position position="251"/>
    </location>
</feature>
<organism evidence="1">
    <name type="scientific">marine sediment metagenome</name>
    <dbReference type="NCBI Taxonomy" id="412755"/>
    <lineage>
        <taxon>unclassified sequences</taxon>
        <taxon>metagenomes</taxon>
        <taxon>ecological metagenomes</taxon>
    </lineage>
</organism>
<dbReference type="EMBL" id="BARU01021750">
    <property type="protein sequence ID" value="GAH49068.1"/>
    <property type="molecule type" value="Genomic_DNA"/>
</dbReference>
<dbReference type="CDD" id="cd24049">
    <property type="entry name" value="ASKHA_NBD_PilM"/>
    <property type="match status" value="1"/>
</dbReference>
<proteinExistence type="predicted"/>
<dbReference type="InterPro" id="IPR043129">
    <property type="entry name" value="ATPase_NBD"/>
</dbReference>
<accession>X1HUW6</accession>
<dbReference type="PANTHER" id="PTHR32432">
    <property type="entry name" value="CELL DIVISION PROTEIN FTSA-RELATED"/>
    <property type="match status" value="1"/>
</dbReference>
<dbReference type="Gene3D" id="3.30.420.40">
    <property type="match status" value="1"/>
</dbReference>
<dbReference type="SUPFAM" id="SSF53067">
    <property type="entry name" value="Actin-like ATPase domain"/>
    <property type="match status" value="2"/>
</dbReference>
<comment type="caution">
    <text evidence="1">The sequence shown here is derived from an EMBL/GenBank/DDBJ whole genome shotgun (WGS) entry which is preliminary data.</text>
</comment>